<sequence>MARTPRAAAATPRPRRRAAAATEAGTAAVTAAAEEGGADKSLTVKLLIERVVARTDLKKKEAKTAVEAALAVLGDAMAAGETLNLPPFGKMRVNRKKDKANGESMTLRMRRGSGGRWGGQKADENAKEPLAAADE</sequence>
<dbReference type="RefSeq" id="WP_310456071.1">
    <property type="nucleotide sequence ID" value="NZ_JAVKPH010000003.1"/>
</dbReference>
<evidence type="ECO:0000256" key="3">
    <source>
        <dbReference type="SAM" id="MobiDB-lite"/>
    </source>
</evidence>
<gene>
    <name evidence="4" type="ORF">RGD00_04355</name>
</gene>
<feature type="compositionally biased region" description="Low complexity" evidence="3">
    <location>
        <begin position="1"/>
        <end position="12"/>
    </location>
</feature>
<comment type="similarity">
    <text evidence="1">Belongs to the bacterial histone-like protein family.</text>
</comment>
<feature type="region of interest" description="Disordered" evidence="3">
    <location>
        <begin position="1"/>
        <end position="23"/>
    </location>
</feature>
<dbReference type="Proteomes" id="UP001247754">
    <property type="component" value="Unassembled WGS sequence"/>
</dbReference>
<dbReference type="SUPFAM" id="SSF47729">
    <property type="entry name" value="IHF-like DNA-binding proteins"/>
    <property type="match status" value="1"/>
</dbReference>
<dbReference type="EMBL" id="JAVKPH010000003">
    <property type="protein sequence ID" value="MDR5651823.1"/>
    <property type="molecule type" value="Genomic_DNA"/>
</dbReference>
<reference evidence="4 5" key="1">
    <citation type="submission" date="2023-09" db="EMBL/GenBank/DDBJ databases">
        <title>Xinfangfangia sedmenti sp. nov., isolated the sedment.</title>
        <authorList>
            <person name="Xu L."/>
        </authorList>
    </citation>
    <scope>NUCLEOTIDE SEQUENCE [LARGE SCALE GENOMIC DNA]</scope>
    <source>
        <strain evidence="4 5">LG-4</strain>
    </source>
</reference>
<evidence type="ECO:0000313" key="4">
    <source>
        <dbReference type="EMBL" id="MDR5651823.1"/>
    </source>
</evidence>
<dbReference type="Pfam" id="PF00216">
    <property type="entry name" value="Bac_DNA_binding"/>
    <property type="match status" value="1"/>
</dbReference>
<comment type="caution">
    <text evidence="4">The sequence shown here is derived from an EMBL/GenBank/DDBJ whole genome shotgun (WGS) entry which is preliminary data.</text>
</comment>
<evidence type="ECO:0000256" key="1">
    <source>
        <dbReference type="ARBA" id="ARBA00010529"/>
    </source>
</evidence>
<evidence type="ECO:0000313" key="5">
    <source>
        <dbReference type="Proteomes" id="UP001247754"/>
    </source>
</evidence>
<organism evidence="4 5">
    <name type="scientific">Ruixingdingia sedimenti</name>
    <dbReference type="NCBI Taxonomy" id="3073604"/>
    <lineage>
        <taxon>Bacteria</taxon>
        <taxon>Pseudomonadati</taxon>
        <taxon>Pseudomonadota</taxon>
        <taxon>Alphaproteobacteria</taxon>
        <taxon>Rhodobacterales</taxon>
        <taxon>Paracoccaceae</taxon>
        <taxon>Ruixingdingia</taxon>
    </lineage>
</organism>
<protein>
    <submittedName>
        <fullName evidence="4">HU family DNA-binding protein</fullName>
    </submittedName>
</protein>
<dbReference type="InterPro" id="IPR000119">
    <property type="entry name" value="Hist_DNA-bd"/>
</dbReference>
<dbReference type="Gene3D" id="4.10.520.10">
    <property type="entry name" value="IHF-like DNA-binding proteins"/>
    <property type="match status" value="1"/>
</dbReference>
<evidence type="ECO:0000256" key="2">
    <source>
        <dbReference type="ARBA" id="ARBA00023125"/>
    </source>
</evidence>
<dbReference type="GO" id="GO:0003677">
    <property type="term" value="F:DNA binding"/>
    <property type="evidence" value="ECO:0007669"/>
    <property type="project" value="UniProtKB-KW"/>
</dbReference>
<accession>A0ABU1F5D4</accession>
<keyword evidence="5" id="KW-1185">Reference proteome</keyword>
<proteinExistence type="inferred from homology"/>
<name>A0ABU1F5D4_9RHOB</name>
<dbReference type="InterPro" id="IPR010992">
    <property type="entry name" value="IHF-like_DNA-bd_dom_sf"/>
</dbReference>
<feature type="region of interest" description="Disordered" evidence="3">
    <location>
        <begin position="96"/>
        <end position="135"/>
    </location>
</feature>
<keyword evidence="2 4" id="KW-0238">DNA-binding</keyword>